<dbReference type="EMBL" id="LAZR01024345">
    <property type="protein sequence ID" value="KKL75463.1"/>
    <property type="molecule type" value="Genomic_DNA"/>
</dbReference>
<name>A0A0F9EMX4_9ZZZZ</name>
<accession>A0A0F9EMX4</accession>
<sequence length="95" mass="10877">MLGIINKKRYDTETAIEIATTDLRDGSNTYYNGRTDSLYRTKKGAFFIASFTQWQGEQDQIEVVEEAAAIKYYEKAYNQIVDFEDAFPGVEVEDA</sequence>
<gene>
    <name evidence="1" type="ORF">LCGC14_2054620</name>
</gene>
<reference evidence="1" key="1">
    <citation type="journal article" date="2015" name="Nature">
        <title>Complex archaea that bridge the gap between prokaryotes and eukaryotes.</title>
        <authorList>
            <person name="Spang A."/>
            <person name="Saw J.H."/>
            <person name="Jorgensen S.L."/>
            <person name="Zaremba-Niedzwiedzka K."/>
            <person name="Martijn J."/>
            <person name="Lind A.E."/>
            <person name="van Eijk R."/>
            <person name="Schleper C."/>
            <person name="Guy L."/>
            <person name="Ettema T.J."/>
        </authorList>
    </citation>
    <scope>NUCLEOTIDE SEQUENCE</scope>
</reference>
<comment type="caution">
    <text evidence="1">The sequence shown here is derived from an EMBL/GenBank/DDBJ whole genome shotgun (WGS) entry which is preliminary data.</text>
</comment>
<dbReference type="AlphaFoldDB" id="A0A0F9EMX4"/>
<organism evidence="1">
    <name type="scientific">marine sediment metagenome</name>
    <dbReference type="NCBI Taxonomy" id="412755"/>
    <lineage>
        <taxon>unclassified sequences</taxon>
        <taxon>metagenomes</taxon>
        <taxon>ecological metagenomes</taxon>
    </lineage>
</organism>
<protein>
    <submittedName>
        <fullName evidence="1">Uncharacterized protein</fullName>
    </submittedName>
</protein>
<evidence type="ECO:0000313" key="1">
    <source>
        <dbReference type="EMBL" id="KKL75463.1"/>
    </source>
</evidence>
<proteinExistence type="predicted"/>